<keyword evidence="1" id="KW-1133">Transmembrane helix</keyword>
<dbReference type="InParanoid" id="A0A1X7T243"/>
<evidence type="ECO:0000256" key="1">
    <source>
        <dbReference type="SAM" id="Phobius"/>
    </source>
</evidence>
<dbReference type="SUPFAM" id="SSF56496">
    <property type="entry name" value="Fibrinogen C-terminal domain-like"/>
    <property type="match status" value="1"/>
</dbReference>
<dbReference type="SUPFAM" id="SSF58104">
    <property type="entry name" value="Methyl-accepting chemotaxis protein (MCP) signaling domain"/>
    <property type="match status" value="1"/>
</dbReference>
<dbReference type="EnsemblMetazoa" id="Aqu2.1.08531_001">
    <property type="protein sequence ID" value="Aqu2.1.08531_001"/>
    <property type="gene ID" value="Aqu2.1.08531"/>
</dbReference>
<evidence type="ECO:0008006" key="3">
    <source>
        <dbReference type="Google" id="ProtNLM"/>
    </source>
</evidence>
<accession>A0A1X7T243</accession>
<protein>
    <recommendedName>
        <fullName evidence="3">Fibrinogen C-terminal domain-containing protein</fullName>
    </recommendedName>
</protein>
<name>A0A1X7T243_AMPQE</name>
<keyword evidence="1" id="KW-0472">Membrane</keyword>
<organism evidence="2">
    <name type="scientific">Amphimedon queenslandica</name>
    <name type="common">Sponge</name>
    <dbReference type="NCBI Taxonomy" id="400682"/>
    <lineage>
        <taxon>Eukaryota</taxon>
        <taxon>Metazoa</taxon>
        <taxon>Porifera</taxon>
        <taxon>Demospongiae</taxon>
        <taxon>Heteroscleromorpha</taxon>
        <taxon>Haplosclerida</taxon>
        <taxon>Niphatidae</taxon>
        <taxon>Amphimedon</taxon>
    </lineage>
</organism>
<dbReference type="NCBIfam" id="NF040941">
    <property type="entry name" value="GGGWT_bact"/>
    <property type="match status" value="1"/>
</dbReference>
<dbReference type="InterPro" id="IPR036056">
    <property type="entry name" value="Fibrinogen-like_C"/>
</dbReference>
<dbReference type="AlphaFoldDB" id="A0A1X7T243"/>
<dbReference type="OrthoDB" id="5971203at2759"/>
<feature type="transmembrane region" description="Helical" evidence="1">
    <location>
        <begin position="43"/>
        <end position="70"/>
    </location>
</feature>
<sequence>MDKEEDLQHIYEVNDFQEYENNKGSSRPHMIIRENGGAGMGRLASMVLGIGVVLLFISLVAIIATTASILTHLTTLPICENSQANTDNIVNPTASTGTPGSFGGSNAVNCSISNVLEGQQNQLGIIQNQIGQLLNATHETASKVNEIRTLANEQAAISVNNTYNIEQVMQTTGNTAQKLVNIVNTLTNLKNTSTSTAGVVDDILLILDELLELHSDNSTLPYSCAEIKQRQPNSPSGVYLLINPNGNGVTYAYCHMGELCGSGGGWQRIAYIDMSDATQTCPSGFRLYQSGGVRACGRPSSIKYVGE</sequence>
<reference evidence="2" key="1">
    <citation type="submission" date="2017-05" db="UniProtKB">
        <authorList>
            <consortium name="EnsemblMetazoa"/>
        </authorList>
    </citation>
    <scope>IDENTIFICATION</scope>
</reference>
<keyword evidence="1" id="KW-0812">Transmembrane</keyword>
<evidence type="ECO:0000313" key="2">
    <source>
        <dbReference type="EnsemblMetazoa" id="Aqu2.1.08531_001"/>
    </source>
</evidence>
<proteinExistence type="predicted"/>